<evidence type="ECO:0000259" key="4">
    <source>
        <dbReference type="Pfam" id="PF25597"/>
    </source>
</evidence>
<dbReference type="PANTHER" id="PTHR11439">
    <property type="entry name" value="GAG-POL-RELATED RETROTRANSPOSON"/>
    <property type="match status" value="1"/>
</dbReference>
<feature type="domain" description="Reverse transcriptase Ty1/copia-type" evidence="2">
    <location>
        <begin position="286"/>
        <end position="417"/>
    </location>
</feature>
<dbReference type="EMBL" id="JACGWN010000004">
    <property type="protein sequence ID" value="KAL0451814.1"/>
    <property type="molecule type" value="Genomic_DNA"/>
</dbReference>
<keyword evidence="1" id="KW-0645">Protease</keyword>
<dbReference type="InterPro" id="IPR057670">
    <property type="entry name" value="SH3_retrovirus"/>
</dbReference>
<evidence type="ECO:0000259" key="2">
    <source>
        <dbReference type="Pfam" id="PF07727"/>
    </source>
</evidence>
<dbReference type="Pfam" id="PF07727">
    <property type="entry name" value="RVT_2"/>
    <property type="match status" value="1"/>
</dbReference>
<comment type="caution">
    <text evidence="5">The sequence shown here is derived from an EMBL/GenBank/DDBJ whole genome shotgun (WGS) entry which is preliminary data.</text>
</comment>
<keyword evidence="1" id="KW-0064">Aspartyl protease</keyword>
<dbReference type="InterPro" id="IPR043502">
    <property type="entry name" value="DNA/RNA_pol_sf"/>
</dbReference>
<evidence type="ECO:0000259" key="3">
    <source>
        <dbReference type="Pfam" id="PF22936"/>
    </source>
</evidence>
<sequence length="482" mass="54071">MVDDRSVVEQTHEIILVDAEMKLPEKFLAITGRTVSMGNSSTAEALGIGSVDLKFPSGRTLSLKRVHHVSTVSRNIISGSVIVRDEYELAFKFNKVVIQQFGIFVDKGRKPSLKYSRVWGCLAKVLVPEHKRKKLGPKTVAAVFLGYVETSYALRFLVIKSKILGIEVNTIVEFRDVVFIEDVFSIKIGIPSSVSLDDSLASTSIPEHVEKMANVGVNPSSTSLTRKESDEPRRSKRARVVKEFGSDFVTCNIEDDPVTFQDVMASSKAKQWKEAVKSEMDSIISNGTWKLVDLPPGCTTIGCKWIFKKKLKPDRSVDKYKARLVAKDFKQKEGIDYFDTYSPIARLTTIRVLIVLASVYSLPIHQMDVKTAFLYGELDEEIYMNQLEGFVAHGNECKICKLVKSLYGLKQAPKQWSLQYLANGTRPDISFNVSKLARYTSCPDKTHWGALDRVLRYLKGTVSLIIHYSRFPAVLKGYSDAS</sequence>
<feature type="domain" description="Retroviral polymerase SH3-like" evidence="4">
    <location>
        <begin position="121"/>
        <end position="185"/>
    </location>
</feature>
<organism evidence="5">
    <name type="scientific">Sesamum latifolium</name>
    <dbReference type="NCBI Taxonomy" id="2727402"/>
    <lineage>
        <taxon>Eukaryota</taxon>
        <taxon>Viridiplantae</taxon>
        <taxon>Streptophyta</taxon>
        <taxon>Embryophyta</taxon>
        <taxon>Tracheophyta</taxon>
        <taxon>Spermatophyta</taxon>
        <taxon>Magnoliopsida</taxon>
        <taxon>eudicotyledons</taxon>
        <taxon>Gunneridae</taxon>
        <taxon>Pentapetalae</taxon>
        <taxon>asterids</taxon>
        <taxon>lamiids</taxon>
        <taxon>Lamiales</taxon>
        <taxon>Pedaliaceae</taxon>
        <taxon>Sesamum</taxon>
    </lineage>
</organism>
<dbReference type="Pfam" id="PF25597">
    <property type="entry name" value="SH3_retrovirus"/>
    <property type="match status" value="1"/>
</dbReference>
<name>A0AAW2XF14_9LAMI</name>
<proteinExistence type="predicted"/>
<accession>A0AAW2XF14</accession>
<feature type="domain" description="Retrovirus-related Pol polyprotein from transposon TNT 1-94-like beta-barrel" evidence="3">
    <location>
        <begin position="30"/>
        <end position="84"/>
    </location>
</feature>
<evidence type="ECO:0000313" key="5">
    <source>
        <dbReference type="EMBL" id="KAL0451814.1"/>
    </source>
</evidence>
<dbReference type="GO" id="GO:0004190">
    <property type="term" value="F:aspartic-type endopeptidase activity"/>
    <property type="evidence" value="ECO:0007669"/>
    <property type="project" value="UniProtKB-KW"/>
</dbReference>
<evidence type="ECO:0000256" key="1">
    <source>
        <dbReference type="ARBA" id="ARBA00022750"/>
    </source>
</evidence>
<reference evidence="5" key="1">
    <citation type="submission" date="2020-06" db="EMBL/GenBank/DDBJ databases">
        <authorList>
            <person name="Li T."/>
            <person name="Hu X."/>
            <person name="Zhang T."/>
            <person name="Song X."/>
            <person name="Zhang H."/>
            <person name="Dai N."/>
            <person name="Sheng W."/>
            <person name="Hou X."/>
            <person name="Wei L."/>
        </authorList>
    </citation>
    <scope>NUCLEOTIDE SEQUENCE</scope>
    <source>
        <strain evidence="5">KEN1</strain>
        <tissue evidence="5">Leaf</tissue>
    </source>
</reference>
<reference evidence="5" key="2">
    <citation type="journal article" date="2024" name="Plant">
        <title>Genomic evolution and insights into agronomic trait innovations of Sesamum species.</title>
        <authorList>
            <person name="Miao H."/>
            <person name="Wang L."/>
            <person name="Qu L."/>
            <person name="Liu H."/>
            <person name="Sun Y."/>
            <person name="Le M."/>
            <person name="Wang Q."/>
            <person name="Wei S."/>
            <person name="Zheng Y."/>
            <person name="Lin W."/>
            <person name="Duan Y."/>
            <person name="Cao H."/>
            <person name="Xiong S."/>
            <person name="Wang X."/>
            <person name="Wei L."/>
            <person name="Li C."/>
            <person name="Ma Q."/>
            <person name="Ju M."/>
            <person name="Zhao R."/>
            <person name="Li G."/>
            <person name="Mu C."/>
            <person name="Tian Q."/>
            <person name="Mei H."/>
            <person name="Zhang T."/>
            <person name="Gao T."/>
            <person name="Zhang H."/>
        </authorList>
    </citation>
    <scope>NUCLEOTIDE SEQUENCE</scope>
    <source>
        <strain evidence="5">KEN1</strain>
    </source>
</reference>
<dbReference type="AlphaFoldDB" id="A0AAW2XF14"/>
<dbReference type="SUPFAM" id="SSF56672">
    <property type="entry name" value="DNA/RNA polymerases"/>
    <property type="match status" value="1"/>
</dbReference>
<protein>
    <submittedName>
        <fullName evidence="5">Retrovirus-related Pol polyprotein from transposon TNT 1-94</fullName>
    </submittedName>
</protein>
<gene>
    <name evidence="5" type="ORF">Slati_1159500</name>
</gene>
<keyword evidence="1" id="KW-0378">Hydrolase</keyword>
<dbReference type="Pfam" id="PF22936">
    <property type="entry name" value="Pol_BBD"/>
    <property type="match status" value="1"/>
</dbReference>
<dbReference type="InterPro" id="IPR054722">
    <property type="entry name" value="PolX-like_BBD"/>
</dbReference>
<dbReference type="InterPro" id="IPR013103">
    <property type="entry name" value="RVT_2"/>
</dbReference>
<dbReference type="PANTHER" id="PTHR11439:SF440">
    <property type="entry name" value="INTEGRASE CATALYTIC DOMAIN-CONTAINING PROTEIN"/>
    <property type="match status" value="1"/>
</dbReference>